<dbReference type="AlphaFoldDB" id="A0A4Z1NT57"/>
<comment type="caution">
    <text evidence="3">The sequence shown here is derived from an EMBL/GenBank/DDBJ whole genome shotgun (WGS) entry which is preliminary data.</text>
</comment>
<evidence type="ECO:0000313" key="3">
    <source>
        <dbReference type="EMBL" id="TID18018.1"/>
    </source>
</evidence>
<evidence type="ECO:0000313" key="4">
    <source>
        <dbReference type="Proteomes" id="UP000298493"/>
    </source>
</evidence>
<keyword evidence="2" id="KW-1133">Transmembrane helix</keyword>
<accession>A0A4Z1NT57</accession>
<feature type="compositionally biased region" description="Basic and acidic residues" evidence="1">
    <location>
        <begin position="70"/>
        <end position="81"/>
    </location>
</feature>
<keyword evidence="2" id="KW-0472">Membrane</keyword>
<feature type="transmembrane region" description="Helical" evidence="2">
    <location>
        <begin position="25"/>
        <end position="47"/>
    </location>
</feature>
<keyword evidence="2" id="KW-0812">Transmembrane</keyword>
<dbReference type="Proteomes" id="UP000298493">
    <property type="component" value="Unassembled WGS sequence"/>
</dbReference>
<feature type="compositionally biased region" description="Basic and acidic residues" evidence="1">
    <location>
        <begin position="160"/>
        <end position="198"/>
    </location>
</feature>
<protein>
    <submittedName>
        <fullName evidence="3">3-isopropylmalate dehydrogenase</fullName>
    </submittedName>
</protein>
<feature type="region of interest" description="Disordered" evidence="1">
    <location>
        <begin position="160"/>
        <end position="211"/>
    </location>
</feature>
<organism evidence="3 4">
    <name type="scientific">Venturia nashicola</name>
    <dbReference type="NCBI Taxonomy" id="86259"/>
    <lineage>
        <taxon>Eukaryota</taxon>
        <taxon>Fungi</taxon>
        <taxon>Dikarya</taxon>
        <taxon>Ascomycota</taxon>
        <taxon>Pezizomycotina</taxon>
        <taxon>Dothideomycetes</taxon>
        <taxon>Pleosporomycetidae</taxon>
        <taxon>Venturiales</taxon>
        <taxon>Venturiaceae</taxon>
        <taxon>Venturia</taxon>
    </lineage>
</organism>
<proteinExistence type="predicted"/>
<evidence type="ECO:0000256" key="1">
    <source>
        <dbReference type="SAM" id="MobiDB-lite"/>
    </source>
</evidence>
<reference evidence="3 4" key="1">
    <citation type="submission" date="2019-04" db="EMBL/GenBank/DDBJ databases">
        <title>High contiguity whole genome sequence and gene annotation resource for two Venturia nashicola isolates.</title>
        <authorList>
            <person name="Prokchorchik M."/>
            <person name="Won K."/>
            <person name="Lee Y."/>
            <person name="Choi E.D."/>
            <person name="Segonzac C."/>
            <person name="Sohn K.H."/>
        </authorList>
    </citation>
    <scope>NUCLEOTIDE SEQUENCE [LARGE SCALE GENOMIC DNA]</scope>
    <source>
        <strain evidence="3 4">PRI2</strain>
    </source>
</reference>
<evidence type="ECO:0000256" key="2">
    <source>
        <dbReference type="SAM" id="Phobius"/>
    </source>
</evidence>
<gene>
    <name evidence="3" type="ORF">E6O75_ATG10663</name>
</gene>
<keyword evidence="4" id="KW-1185">Reference proteome</keyword>
<feature type="region of interest" description="Disordered" evidence="1">
    <location>
        <begin position="52"/>
        <end position="107"/>
    </location>
</feature>
<name>A0A4Z1NT57_9PEZI</name>
<dbReference type="OrthoDB" id="5327700at2759"/>
<feature type="region of interest" description="Disordered" evidence="1">
    <location>
        <begin position="395"/>
        <end position="414"/>
    </location>
</feature>
<sequence>MSRSFKQSRYDTRRTNASRSNRTTIGYWVPLAITVTLAAGGIAAWVWSAREDHEPTNSSSSDDEDLSYGEETRSGGRDNGRKPPSHGVSEGVTPGVPTDAGDAGDVGVEEGFVDSIGRGARDILRRTPSPQQAFHSVKKMGVAGVVAAGAVVGGALSAIREEGSERSHSERRVNEEGFSDHERWSEEAEKIHNQEESSRSAAVAGSSKSPAGGRKKIVAVVVSAELMLEDLRDVDSGKYHSEHASLLSTLPPIDSNTTTLLILIYNPTHTSTEKHRAPSSMGSSYMGINTPGQTPGEELASMDPAPYTPALSARSSSSDFYDLLHKQAVTLVSNPISVMPFSTPSGWVHMLKHLAPDVVYVVDSLTGEQGENVEAVKGWIGQLVVVAGGDGTGLGGLVDTEDEGDGNDRPRKGSARWWVDSSMVGLGKGVEIVDGGKVTEDWERRVSGRD</sequence>
<dbReference type="EMBL" id="SNSC02000015">
    <property type="protein sequence ID" value="TID18018.1"/>
    <property type="molecule type" value="Genomic_DNA"/>
</dbReference>